<dbReference type="InterPro" id="IPR021617">
    <property type="entry name" value="DUF3231"/>
</dbReference>
<reference evidence="1 2" key="1">
    <citation type="journal article" date="2005" name="Int. J. Syst. Evol. Microbiol.">
        <title>Bacillus litoralis sp. nov., isolated from a tidal flat of the Yellow Sea in Korea.</title>
        <authorList>
            <person name="Yoon J.H."/>
            <person name="Oh T.K."/>
        </authorList>
    </citation>
    <scope>NUCLEOTIDE SEQUENCE [LARGE SCALE GENOMIC DNA]</scope>
    <source>
        <strain evidence="1 2">SW-211</strain>
    </source>
</reference>
<dbReference type="Gene3D" id="1.20.1260.10">
    <property type="match status" value="2"/>
</dbReference>
<sequence length="335" mass="37866">MRDIKLSTSEIAHLWGTYINDSMANCVLQYYLKNVDSQDIKGLLQFALEISQNHLLFLTDLFEKNKFPIPVGFHKQDVNKDASRLFSDEFYLYYLKNMAFIGGNGYSLALGNSARKDIRNFFIKAIQSSSQLYDKTADVLLEKGLYVRPAQINIPNKVDFITKNSFLTGWFGERRPLTSVEIMNLSFNIERNALGRSLLTGFQQVAQDKDVKEFLSKGIKIASKHVEIFGSILSESSLPAPMAWNTHATESTDYTFSDKLIMFHSAALTAASTSHYGTSIGTSPRRDIGLHYSRLIMEILKYGEDGTNIMIKNGWLEQPPTATDRDALKNKNLNN</sequence>
<dbReference type="AlphaFoldDB" id="A0A5C6W4L0"/>
<keyword evidence="2" id="KW-1185">Reference proteome</keyword>
<comment type="caution">
    <text evidence="1">The sequence shown here is derived from an EMBL/GenBank/DDBJ whole genome shotgun (WGS) entry which is preliminary data.</text>
</comment>
<gene>
    <name evidence="1" type="ORF">FS935_01460</name>
</gene>
<proteinExistence type="predicted"/>
<dbReference type="Pfam" id="PF11553">
    <property type="entry name" value="DUF3231"/>
    <property type="match status" value="2"/>
</dbReference>
<evidence type="ECO:0000313" key="2">
    <source>
        <dbReference type="Proteomes" id="UP000321363"/>
    </source>
</evidence>
<evidence type="ECO:0000313" key="1">
    <source>
        <dbReference type="EMBL" id="TXC92887.1"/>
    </source>
</evidence>
<dbReference type="InterPro" id="IPR012347">
    <property type="entry name" value="Ferritin-like"/>
</dbReference>
<accession>A0A5C6W4L0</accession>
<name>A0A5C6W4L0_9BACI</name>
<dbReference type="OrthoDB" id="1675670at2"/>
<dbReference type="RefSeq" id="WP_146945749.1">
    <property type="nucleotide sequence ID" value="NZ_VOQF01000001.1"/>
</dbReference>
<organism evidence="1 2">
    <name type="scientific">Metabacillus litoralis</name>
    <dbReference type="NCBI Taxonomy" id="152268"/>
    <lineage>
        <taxon>Bacteria</taxon>
        <taxon>Bacillati</taxon>
        <taxon>Bacillota</taxon>
        <taxon>Bacilli</taxon>
        <taxon>Bacillales</taxon>
        <taxon>Bacillaceae</taxon>
        <taxon>Metabacillus</taxon>
    </lineage>
</organism>
<dbReference type="EMBL" id="VOQF01000001">
    <property type="protein sequence ID" value="TXC92887.1"/>
    <property type="molecule type" value="Genomic_DNA"/>
</dbReference>
<dbReference type="Proteomes" id="UP000321363">
    <property type="component" value="Unassembled WGS sequence"/>
</dbReference>
<protein>
    <submittedName>
        <fullName evidence="1">DUF3231 family protein</fullName>
    </submittedName>
</protein>